<evidence type="ECO:0000256" key="8">
    <source>
        <dbReference type="ARBA" id="ARBA00022843"/>
    </source>
</evidence>
<keyword evidence="12" id="KW-1185">Reference proteome</keyword>
<dbReference type="PANTHER" id="PTHR14939:SF5">
    <property type="entry name" value="F-BOX ONLY PROTEIN 22"/>
    <property type="match status" value="1"/>
</dbReference>
<dbReference type="Proteomes" id="UP000233100">
    <property type="component" value="Chromosome 7"/>
</dbReference>
<dbReference type="GO" id="GO:0005524">
    <property type="term" value="F:ATP binding"/>
    <property type="evidence" value="ECO:0007669"/>
    <property type="project" value="UniProtKB-KW"/>
</dbReference>
<evidence type="ECO:0000256" key="3">
    <source>
        <dbReference type="ARBA" id="ARBA00022490"/>
    </source>
</evidence>
<name>A0A2K5UD95_MACFA</name>
<feature type="domain" description="UBC core" evidence="10">
    <location>
        <begin position="252"/>
        <end position="416"/>
    </location>
</feature>
<keyword evidence="4" id="KW-0808">Transferase</keyword>
<dbReference type="EC" id="2.3.2.23" evidence="2"/>
<sequence>MSVSGLKAELKFLASIFDKNHERFRIVSWKLDELHCQFLVPQPGSPHSPPPPLTLHCNITGKLTMRMDSLTEEKLECRLWCCLSDPSPPGLAARCCVLGRRLVPSMRQESYPSSSPIWFVDSDDPNLTSVLERLEDTKNNNSLRQQLKWLICELCRLYNVPKHLDVEMLDQPLPTGQNGTTEEVTSEEEEEEEEMAEDIEDLDHYEMKEEEPISGKKSEDEGIEKENLAILEKIRKTQRQDHLNGAVSGSVQASDRLMKELRDIYRSQSYKTGIYSVELINDSLYDWHVKLQKVDPDSPLHSDLQILKEKEGIEYILLNFSFKDNFPFDPPFVRVVLPVLSGGYVLGGGALCMELLTKQGWSSAYSIESVIMQINATLVKGKARVQFGANKNQYNLARAQQSYNSIVQIHEKNVTPMGSGSNRPQEIEIGESGFALLFPQIEGIKIQPFHFIKDPKNLTLERHQLTEVGLLDNPELRVVLVFGYNCCKVGASNYLQQVVSTFSDMNIILAGGQVDNLSSLTSEKNPLDIDAAGVVGLSFSGHRIQSATVLLNEDVSDEKTAEAAMQRLKAANIPEQNTIGFMFACVGRGFQYYRAKGNVEADAFRKFFPSVPLFGFFGNGEIGCDRIVTGNFILRKCNEVKDDDLFHSYTTIMALIHLGSSK</sequence>
<comment type="subcellular location">
    <subcellularLocation>
        <location evidence="1">Cytoplasm</location>
    </subcellularLocation>
</comment>
<reference evidence="11" key="2">
    <citation type="submission" date="2025-08" db="UniProtKB">
        <authorList>
            <consortium name="Ensembl"/>
        </authorList>
    </citation>
    <scope>IDENTIFICATION</scope>
</reference>
<dbReference type="AlphaFoldDB" id="A0A2K5UD95"/>
<dbReference type="PANTHER" id="PTHR14939">
    <property type="entry name" value="F-BOX ONLY PROTEIN 22"/>
    <property type="match status" value="1"/>
</dbReference>
<reference evidence="11" key="3">
    <citation type="submission" date="2025-09" db="UniProtKB">
        <authorList>
            <consortium name="Ensembl"/>
        </authorList>
    </citation>
    <scope>IDENTIFICATION</scope>
</reference>
<reference evidence="11 12" key="1">
    <citation type="submission" date="2013-03" db="EMBL/GenBank/DDBJ databases">
        <authorList>
            <person name="Warren W."/>
            <person name="Wilson R.K."/>
        </authorList>
    </citation>
    <scope>NUCLEOTIDE SEQUENCE</scope>
</reference>
<evidence type="ECO:0000256" key="5">
    <source>
        <dbReference type="ARBA" id="ARBA00022741"/>
    </source>
</evidence>
<dbReference type="SUPFAM" id="SSF54495">
    <property type="entry name" value="UBC-like"/>
    <property type="match status" value="1"/>
</dbReference>
<dbReference type="FunFam" id="3.10.110.10:FF:000006">
    <property type="entry name" value="Ubiquitin-conjugating enzyme E2 Q2"/>
    <property type="match status" value="1"/>
</dbReference>
<dbReference type="Ensembl" id="ENSMFAT00000040206.2">
    <property type="protein sequence ID" value="ENSMFAP00000010339.2"/>
    <property type="gene ID" value="ENSMFAG00000006846.2"/>
</dbReference>
<dbReference type="GO" id="GO:0048742">
    <property type="term" value="P:regulation of skeletal muscle fiber development"/>
    <property type="evidence" value="ECO:0007669"/>
    <property type="project" value="TreeGrafter"/>
</dbReference>
<dbReference type="VEuPathDB" id="HostDB:ENSMFAG00000006846"/>
<evidence type="ECO:0000256" key="9">
    <source>
        <dbReference type="SAM" id="MobiDB-lite"/>
    </source>
</evidence>
<organism evidence="11 12">
    <name type="scientific">Macaca fascicularis</name>
    <name type="common">Crab-eating macaque</name>
    <name type="synonym">Cynomolgus monkey</name>
    <dbReference type="NCBI Taxonomy" id="9541"/>
    <lineage>
        <taxon>Eukaryota</taxon>
        <taxon>Metazoa</taxon>
        <taxon>Chordata</taxon>
        <taxon>Craniata</taxon>
        <taxon>Vertebrata</taxon>
        <taxon>Euteleostomi</taxon>
        <taxon>Mammalia</taxon>
        <taxon>Eutheria</taxon>
        <taxon>Euarchontoglires</taxon>
        <taxon>Primates</taxon>
        <taxon>Haplorrhini</taxon>
        <taxon>Catarrhini</taxon>
        <taxon>Cercopithecidae</taxon>
        <taxon>Cercopithecinae</taxon>
        <taxon>Macaca</taxon>
    </lineage>
</organism>
<dbReference type="GO" id="GO:0005737">
    <property type="term" value="C:cytoplasm"/>
    <property type="evidence" value="ECO:0007669"/>
    <property type="project" value="UniProtKB-SubCell"/>
</dbReference>
<dbReference type="InterPro" id="IPR019494">
    <property type="entry name" value="FIST_C"/>
</dbReference>
<evidence type="ECO:0000259" key="10">
    <source>
        <dbReference type="PROSITE" id="PS50127"/>
    </source>
</evidence>
<dbReference type="GO" id="GO:0032436">
    <property type="term" value="P:positive regulation of proteasomal ubiquitin-dependent protein catabolic process"/>
    <property type="evidence" value="ECO:0007669"/>
    <property type="project" value="TreeGrafter"/>
</dbReference>
<evidence type="ECO:0000256" key="2">
    <source>
        <dbReference type="ARBA" id="ARBA00012486"/>
    </source>
</evidence>
<gene>
    <name evidence="11" type="primary">UBE2Q2</name>
</gene>
<evidence type="ECO:0000313" key="11">
    <source>
        <dbReference type="Ensembl" id="ENSMFAP00000010339.2"/>
    </source>
</evidence>
<proteinExistence type="predicted"/>
<dbReference type="InterPro" id="IPR016135">
    <property type="entry name" value="UBQ-conjugating_enzyme/RWD"/>
</dbReference>
<evidence type="ECO:0000256" key="7">
    <source>
        <dbReference type="ARBA" id="ARBA00022840"/>
    </source>
</evidence>
<dbReference type="SMART" id="SM01204">
    <property type="entry name" value="FIST_C"/>
    <property type="match status" value="1"/>
</dbReference>
<protein>
    <recommendedName>
        <fullName evidence="2">E2 ubiquitin-conjugating enzyme</fullName>
        <ecNumber evidence="2">2.3.2.23</ecNumber>
    </recommendedName>
</protein>
<keyword evidence="8" id="KW-0832">Ubl conjugation</keyword>
<dbReference type="CDD" id="cd23802">
    <property type="entry name" value="UBCc_UBE2Q"/>
    <property type="match status" value="1"/>
</dbReference>
<dbReference type="InterPro" id="IPR000608">
    <property type="entry name" value="UBC"/>
</dbReference>
<dbReference type="GO" id="GO:0061631">
    <property type="term" value="F:ubiquitin conjugating enzyme activity"/>
    <property type="evidence" value="ECO:0007669"/>
    <property type="project" value="UniProtKB-EC"/>
</dbReference>
<dbReference type="Pfam" id="PF00179">
    <property type="entry name" value="UQ_con"/>
    <property type="match status" value="1"/>
</dbReference>
<dbReference type="GO" id="GO:0000209">
    <property type="term" value="P:protein polyubiquitination"/>
    <property type="evidence" value="ECO:0007669"/>
    <property type="project" value="TreeGrafter"/>
</dbReference>
<dbReference type="PROSITE" id="PS50127">
    <property type="entry name" value="UBC_2"/>
    <property type="match status" value="1"/>
</dbReference>
<evidence type="ECO:0000256" key="6">
    <source>
        <dbReference type="ARBA" id="ARBA00022786"/>
    </source>
</evidence>
<keyword evidence="5" id="KW-0547">Nucleotide-binding</keyword>
<accession>A0A2K5UD95</accession>
<feature type="region of interest" description="Disordered" evidence="9">
    <location>
        <begin position="170"/>
        <end position="222"/>
    </location>
</feature>
<feature type="compositionally biased region" description="Acidic residues" evidence="9">
    <location>
        <begin position="184"/>
        <end position="201"/>
    </location>
</feature>
<dbReference type="Gene3D" id="3.10.110.10">
    <property type="entry name" value="Ubiquitin Conjugating Enzyme"/>
    <property type="match status" value="1"/>
</dbReference>
<evidence type="ECO:0000313" key="12">
    <source>
        <dbReference type="Proteomes" id="UP000233100"/>
    </source>
</evidence>
<feature type="compositionally biased region" description="Basic and acidic residues" evidence="9">
    <location>
        <begin position="202"/>
        <end position="222"/>
    </location>
</feature>
<dbReference type="SMART" id="SM00212">
    <property type="entry name" value="UBCc"/>
    <property type="match status" value="1"/>
</dbReference>
<evidence type="ECO:0000256" key="1">
    <source>
        <dbReference type="ARBA" id="ARBA00004496"/>
    </source>
</evidence>
<keyword evidence="7" id="KW-0067">ATP-binding</keyword>
<dbReference type="GeneTree" id="ENSGT00940000155357"/>
<dbReference type="Bgee" id="ENSMFAG00000006846">
    <property type="expression patterns" value="Expressed in skeletal muscle tissue and 13 other cell types or tissues"/>
</dbReference>
<evidence type="ECO:0000256" key="4">
    <source>
        <dbReference type="ARBA" id="ARBA00022679"/>
    </source>
</evidence>
<dbReference type="Pfam" id="PF10442">
    <property type="entry name" value="FIST_C"/>
    <property type="match status" value="1"/>
</dbReference>
<keyword evidence="3" id="KW-0963">Cytoplasm</keyword>
<keyword evidence="6" id="KW-0833">Ubl conjugation pathway</keyword>